<feature type="compositionally biased region" description="Pro residues" evidence="2">
    <location>
        <begin position="359"/>
        <end position="368"/>
    </location>
</feature>
<sequence length="881" mass="95055">MSKLKEKFARRQQQLLQQTGGRGGAASSSASSTLLAPSLKQPDTKSGPEKQPSLAAALQAPESSNHSASPVEAPEAAAAPDGKGIEKETAQKDEEEIRRQRKRPRELQPRPPNLITDQAASASPVEEDRRPVSPISAKGLETPADAVSPLPSPAAVSSETPFPQEPPSSAEEVRAFVVLFLCKAELYTCPLGVSAFLRNLRGIFKDRQKQRKALQVFTPQAVNNALSWAKSAGASSEEKETEKGGAAGSSPSSPAALETQTVGGLTVIKSVDRALLESRVLPLCSSALLKTLPDAGGKRRLSPNDSQASPKSSLAVPLSGEGRAQGNKKGRASPAGVELESERSFGTSTQRPPTGGPGMPLPFRPQGPPNAQMSLQERGAGPSQGGGGGGGAVGSRRRGGDEDLEALLNAPSAREKALKDEGDELSKLLAAPSALQALTAKKFQNQKGSSLKRICANGTKADCFVRHLHQNGVGRICNKIHFRRVILPHTDMSLGDCSYLDTCRNMNTCKFVHYEVDVSSEELIELAAEGRPVGDARFDIGIRSAENLPEWPAQWIKCDIRTFDFTMFGNDVKVVMADPPWDIHMSLPYGTMRDDEMTAMRVDQIHQEGIIFLWVTGRAMELARECMQVWGYRRVEELIWVKTNQLHRMIRTGRTGHWLNHSKEHCLIGIKGPCRWANKNIDCDVIVAEVRETSRKPDEIYRIIERMAPGCLKVELFGRMHNTRKNWITLGNQLKGVRLTDPGLRQKYNAVAPRLNLPLCDNETGETVAPPPSVREKEPTERNFGMGDEAGGQGNGSFQTAPHNGFGAASSPAPPGAVPNGSMHLSEADRLFEMGTGEEFVSAGHDASMHAAVGNGSTFDFRADASASLATQKNDVQMTGP</sequence>
<feature type="region of interest" description="Disordered" evidence="2">
    <location>
        <begin position="293"/>
        <end position="399"/>
    </location>
</feature>
<evidence type="ECO:0000256" key="2">
    <source>
        <dbReference type="SAM" id="MobiDB-lite"/>
    </source>
</evidence>
<feature type="compositionally biased region" description="Low complexity" evidence="2">
    <location>
        <begin position="143"/>
        <end position="158"/>
    </location>
</feature>
<feature type="region of interest" description="Disordered" evidence="2">
    <location>
        <begin position="761"/>
        <end position="823"/>
    </location>
</feature>
<feature type="compositionally biased region" description="Gly residues" evidence="2">
    <location>
        <begin position="382"/>
        <end position="393"/>
    </location>
</feature>
<organism evidence="3">
    <name type="scientific">Chromera velia CCMP2878</name>
    <dbReference type="NCBI Taxonomy" id="1169474"/>
    <lineage>
        <taxon>Eukaryota</taxon>
        <taxon>Sar</taxon>
        <taxon>Alveolata</taxon>
        <taxon>Colpodellida</taxon>
        <taxon>Chromeraceae</taxon>
        <taxon>Chromera</taxon>
    </lineage>
</organism>
<protein>
    <submittedName>
        <fullName evidence="3">Uncharacterized protein</fullName>
    </submittedName>
</protein>
<dbReference type="PANTHER" id="PTHR12829">
    <property type="entry name" value="N6-ADENOSINE-METHYLTRANSFERASE"/>
    <property type="match status" value="1"/>
</dbReference>
<name>A0A0G4FK01_9ALVE</name>
<dbReference type="GO" id="GO:0008168">
    <property type="term" value="F:methyltransferase activity"/>
    <property type="evidence" value="ECO:0007669"/>
    <property type="project" value="TreeGrafter"/>
</dbReference>
<dbReference type="SUPFAM" id="SSF53335">
    <property type="entry name" value="S-adenosyl-L-methionine-dependent methyltransferases"/>
    <property type="match status" value="1"/>
</dbReference>
<feature type="compositionally biased region" description="Basic and acidic residues" evidence="2">
    <location>
        <begin position="83"/>
        <end position="98"/>
    </location>
</feature>
<dbReference type="Pfam" id="PF05063">
    <property type="entry name" value="MT-A70"/>
    <property type="match status" value="1"/>
</dbReference>
<reference evidence="3" key="1">
    <citation type="submission" date="2014-11" db="EMBL/GenBank/DDBJ databases">
        <authorList>
            <person name="Otto D Thomas"/>
            <person name="Naeem Raeece"/>
        </authorList>
    </citation>
    <scope>NUCLEOTIDE SEQUENCE</scope>
</reference>
<feature type="compositionally biased region" description="Low complexity" evidence="2">
    <location>
        <begin position="67"/>
        <end position="80"/>
    </location>
</feature>
<feature type="compositionally biased region" description="Low complexity" evidence="2">
    <location>
        <begin position="11"/>
        <end position="39"/>
    </location>
</feature>
<dbReference type="PANTHER" id="PTHR12829:SF2">
    <property type="entry name" value="N6-ADENOSINE-METHYLTRANSFERASE MT-A70-LIKE"/>
    <property type="match status" value="1"/>
</dbReference>
<feature type="region of interest" description="Disordered" evidence="2">
    <location>
        <begin position="229"/>
        <end position="259"/>
    </location>
</feature>
<evidence type="ECO:0000256" key="1">
    <source>
        <dbReference type="PROSITE-ProRule" id="PRU00489"/>
    </source>
</evidence>
<gene>
    <name evidence="3" type="ORF">Cvel_3436</name>
</gene>
<dbReference type="InterPro" id="IPR007757">
    <property type="entry name" value="MT-A70-like"/>
</dbReference>
<proteinExistence type="inferred from homology"/>
<dbReference type="VEuPathDB" id="CryptoDB:Cvel_3436"/>
<dbReference type="PROSITE" id="PS51143">
    <property type="entry name" value="MT_A70"/>
    <property type="match status" value="1"/>
</dbReference>
<dbReference type="GO" id="GO:0036396">
    <property type="term" value="C:RNA N6-methyladenosine methyltransferase complex"/>
    <property type="evidence" value="ECO:0007669"/>
    <property type="project" value="TreeGrafter"/>
</dbReference>
<feature type="region of interest" description="Disordered" evidence="2">
    <location>
        <begin position="1"/>
        <end position="167"/>
    </location>
</feature>
<dbReference type="GO" id="GO:0005634">
    <property type="term" value="C:nucleus"/>
    <property type="evidence" value="ECO:0007669"/>
    <property type="project" value="TreeGrafter"/>
</dbReference>
<dbReference type="EMBL" id="CDMZ01000429">
    <property type="protein sequence ID" value="CEM14102.1"/>
    <property type="molecule type" value="Genomic_DNA"/>
</dbReference>
<feature type="compositionally biased region" description="Polar residues" evidence="2">
    <location>
        <begin position="303"/>
        <end position="312"/>
    </location>
</feature>
<dbReference type="AlphaFoldDB" id="A0A0G4FK01"/>
<comment type="similarity">
    <text evidence="1">Belongs to the MT-A70-like family.</text>
</comment>
<accession>A0A0G4FK01</accession>
<evidence type="ECO:0000313" key="3">
    <source>
        <dbReference type="EMBL" id="CEM14102.1"/>
    </source>
</evidence>
<dbReference type="InterPro" id="IPR029063">
    <property type="entry name" value="SAM-dependent_MTases_sf"/>
</dbReference>